<keyword evidence="2" id="KW-0175">Coiled coil</keyword>
<accession>A0AAE0D3P4</accession>
<feature type="domain" description="Nephrocystin 3-like N-terminal" evidence="5">
    <location>
        <begin position="372"/>
        <end position="541"/>
    </location>
</feature>
<keyword evidence="7" id="KW-1185">Reference proteome</keyword>
<dbReference type="InterPro" id="IPR056884">
    <property type="entry name" value="NPHP3-like_N"/>
</dbReference>
<dbReference type="AlphaFoldDB" id="A0AAE0D3P4"/>
<feature type="coiled-coil region" evidence="2">
    <location>
        <begin position="67"/>
        <end position="94"/>
    </location>
</feature>
<evidence type="ECO:0000256" key="3">
    <source>
        <dbReference type="SAM" id="MobiDB-lite"/>
    </source>
</evidence>
<feature type="compositionally biased region" description="Basic and acidic residues" evidence="3">
    <location>
        <begin position="111"/>
        <end position="129"/>
    </location>
</feature>
<feature type="compositionally biased region" description="Basic and acidic residues" evidence="3">
    <location>
        <begin position="27"/>
        <end position="36"/>
    </location>
</feature>
<evidence type="ECO:0000256" key="1">
    <source>
        <dbReference type="ARBA" id="ARBA00022737"/>
    </source>
</evidence>
<feature type="region of interest" description="Disordered" evidence="3">
    <location>
        <begin position="96"/>
        <end position="132"/>
    </location>
</feature>
<evidence type="ECO:0000259" key="4">
    <source>
        <dbReference type="Pfam" id="PF17100"/>
    </source>
</evidence>
<proteinExistence type="predicted"/>
<reference evidence="6" key="1">
    <citation type="submission" date="2023-02" db="EMBL/GenBank/DDBJ databases">
        <title>Colletotrichum kahawae CIFC_Que2 genome sequencing and assembly.</title>
        <authorList>
            <person name="Baroncelli R."/>
        </authorList>
    </citation>
    <scope>NUCLEOTIDE SEQUENCE</scope>
    <source>
        <strain evidence="6">CIFC_Que2</strain>
    </source>
</reference>
<keyword evidence="1" id="KW-0677">Repeat</keyword>
<dbReference type="InterPro" id="IPR031359">
    <property type="entry name" value="NACHT_N"/>
</dbReference>
<protein>
    <submittedName>
        <fullName evidence="6">Vegetative incompatibility protein het-e-1</fullName>
    </submittedName>
</protein>
<dbReference type="InterPro" id="IPR027417">
    <property type="entry name" value="P-loop_NTPase"/>
</dbReference>
<dbReference type="Pfam" id="PF24883">
    <property type="entry name" value="NPHP3_N"/>
    <property type="match status" value="1"/>
</dbReference>
<organism evidence="6 7">
    <name type="scientific">Colletotrichum kahawae</name>
    <name type="common">Coffee berry disease fungus</name>
    <dbReference type="NCBI Taxonomy" id="34407"/>
    <lineage>
        <taxon>Eukaryota</taxon>
        <taxon>Fungi</taxon>
        <taxon>Dikarya</taxon>
        <taxon>Ascomycota</taxon>
        <taxon>Pezizomycotina</taxon>
        <taxon>Sordariomycetes</taxon>
        <taxon>Hypocreomycetidae</taxon>
        <taxon>Glomerellales</taxon>
        <taxon>Glomerellaceae</taxon>
        <taxon>Colletotrichum</taxon>
        <taxon>Colletotrichum gloeosporioides species complex</taxon>
    </lineage>
</organism>
<evidence type="ECO:0000313" key="7">
    <source>
        <dbReference type="Proteomes" id="UP001281614"/>
    </source>
</evidence>
<evidence type="ECO:0000259" key="5">
    <source>
        <dbReference type="Pfam" id="PF24883"/>
    </source>
</evidence>
<dbReference type="PANTHER" id="PTHR10039">
    <property type="entry name" value="AMELOGENIN"/>
    <property type="match status" value="1"/>
</dbReference>
<gene>
    <name evidence="6" type="ORF">CKAH01_17407</name>
</gene>
<dbReference type="Gene3D" id="3.40.50.300">
    <property type="entry name" value="P-loop containing nucleotide triphosphate hydrolases"/>
    <property type="match status" value="1"/>
</dbReference>
<dbReference type="Proteomes" id="UP001281614">
    <property type="component" value="Unassembled WGS sequence"/>
</dbReference>
<feature type="compositionally biased region" description="Polar residues" evidence="3">
    <location>
        <begin position="101"/>
        <end position="110"/>
    </location>
</feature>
<feature type="compositionally biased region" description="Polar residues" evidence="3">
    <location>
        <begin position="49"/>
        <end position="64"/>
    </location>
</feature>
<feature type="region of interest" description="Disordered" evidence="3">
    <location>
        <begin position="1"/>
        <end position="67"/>
    </location>
</feature>
<feature type="compositionally biased region" description="Polar residues" evidence="3">
    <location>
        <begin position="8"/>
        <end position="24"/>
    </location>
</feature>
<feature type="domain" description="NWD NACHT-NTPase N-terminal" evidence="4">
    <location>
        <begin position="68"/>
        <end position="304"/>
    </location>
</feature>
<comment type="caution">
    <text evidence="6">The sequence shown here is derived from an EMBL/GenBank/DDBJ whole genome shotgun (WGS) entry which is preliminary data.</text>
</comment>
<dbReference type="PANTHER" id="PTHR10039:SF17">
    <property type="entry name" value="FUNGAL STAND N-TERMINAL GOODBYE DOMAIN-CONTAINING PROTEIN-RELATED"/>
    <property type="match status" value="1"/>
</dbReference>
<evidence type="ECO:0000256" key="2">
    <source>
        <dbReference type="SAM" id="Coils"/>
    </source>
</evidence>
<dbReference type="Pfam" id="PF17100">
    <property type="entry name" value="NACHT_N"/>
    <property type="match status" value="1"/>
</dbReference>
<evidence type="ECO:0000313" key="6">
    <source>
        <dbReference type="EMBL" id="KAK2754610.1"/>
    </source>
</evidence>
<sequence>MPTPSDDIASSTPGELPSASSVISQRDPPDDPEHLTVAEARQSPRHAESSSPSPRATEQRQPTGDASALWSRAYEALREENKQLMKQYEILLSQELREQEPSASGTQRIPQRSDGENQHDNRLDTDPNKRRAQLKTITDCGLQRADDKRTKYSIFGLQFILRDQVQQTTQFMLAIKGLVDEAVKASPEASLAWAGLCVLLPVFTNPIAAEEANRGGLSYVTSRLGYYVELECLLWPEPLAKTGLKAKFDDHVVELYQRILEFQVKTVIRFYRKWVKKLVSDIIQHDEWEGMLSKIKEQEQVVRDESNHLQLVASGRTLQDISEAAQQFYKVMQSLLGEQRRTNQTLQSQPLNLPVVDEARYDSGDGPRCETGTRVRIQEMIYKWADDDSGEPIFWLVGPAGTGKSTIARTITDSWAKQKRLVAGYFFKRGEKGRNDTTRLFPTLAAQLSEEIHAFRDCLRESLSGLNKDAVESKGLEYQFNQLLWCPLADLSLDTSGPTKVIIIDALDECERPGHLGQVLNLLTKLGTVNTVRLRVLVTSRSTPHIADAFRGICPRSLDLETEHQVETRTDVATFLKHRFASIKARWEIQENWPDERQLNRLIQLSTTPSPLFIYAATLCRFIDDPDKREDPVDQLDLWFHQSDSGTPQLDQIYRPILHYILFGSYNTNEKPKPLAARRQTELFHLLGAVVLLASPLPSKAIAALLGIPIRRITPWLYHLRAVLSVPRDHDTPVTLLHKSFSDFLLSSEGSSHRDYGVYVAPTHATLAAKCIQRMKEGLRRDICDTQKPDLQRDEIDKEVLNTHIPADLRYACLYWVYHLQQSGGSLGNDVYVFLTMHFLHWLEVLALLGKVSDGASAMKQLLKMCQN</sequence>
<name>A0AAE0D3P4_COLKA</name>
<dbReference type="SUPFAM" id="SSF52540">
    <property type="entry name" value="P-loop containing nucleoside triphosphate hydrolases"/>
    <property type="match status" value="1"/>
</dbReference>
<dbReference type="EMBL" id="VYYT01000227">
    <property type="protein sequence ID" value="KAK2754610.1"/>
    <property type="molecule type" value="Genomic_DNA"/>
</dbReference>